<protein>
    <submittedName>
        <fullName evidence="6">Acetylcholinesterase-1</fullName>
    </submittedName>
</protein>
<comment type="caution">
    <text evidence="6">The sequence shown here is derived from an EMBL/GenBank/DDBJ whole genome shotgun (WGS) entry which is preliminary data.</text>
</comment>
<dbReference type="InterPro" id="IPR029058">
    <property type="entry name" value="AB_hydrolase_fold"/>
</dbReference>
<dbReference type="GO" id="GO:0005615">
    <property type="term" value="C:extracellular space"/>
    <property type="evidence" value="ECO:0007669"/>
    <property type="project" value="TreeGrafter"/>
</dbReference>
<dbReference type="PANTHER" id="PTHR43918:SF4">
    <property type="entry name" value="CARBOXYLIC ESTER HYDROLASE"/>
    <property type="match status" value="1"/>
</dbReference>
<dbReference type="Gene3D" id="3.40.50.1820">
    <property type="entry name" value="alpha/beta hydrolase"/>
    <property type="match status" value="1"/>
</dbReference>
<keyword evidence="2" id="KW-0719">Serine esterase</keyword>
<dbReference type="Proteomes" id="UP000499080">
    <property type="component" value="Unassembled WGS sequence"/>
</dbReference>
<dbReference type="AlphaFoldDB" id="A0A4Y2GAT6"/>
<dbReference type="GO" id="GO:0019695">
    <property type="term" value="P:choline metabolic process"/>
    <property type="evidence" value="ECO:0007669"/>
    <property type="project" value="TreeGrafter"/>
</dbReference>
<evidence type="ECO:0000256" key="4">
    <source>
        <dbReference type="ARBA" id="ARBA00023180"/>
    </source>
</evidence>
<evidence type="ECO:0000256" key="1">
    <source>
        <dbReference type="ARBA" id="ARBA00005964"/>
    </source>
</evidence>
<name>A0A4Y2GAT6_ARAVE</name>
<evidence type="ECO:0000256" key="3">
    <source>
        <dbReference type="ARBA" id="ARBA00022801"/>
    </source>
</evidence>
<sequence>MMNAFSIGIDALTLLKEEAKINPGSPSSFLPRWGDELFPRNPRETLLEGGFPFTELFIGNSGNEGVCAITSAIPEVFGFFGEKDALIGREAAVTYLRSFFPTFKDQDQVIEQYLHLLNEAEEPEVASKQYILALGDALGDFIIECPTVYYAAVSSQSGVNVYYYDFQHRPVNSVWADWMGTTHFDEVDFVFGGPFKFPSDYPTEERVLSKIMIEHWTNFVKYGKPKDDWPLYVNKSEILVYIDAKQPSEARGPHMYNCMFFQPYMDSENKIVLPDYSLQLSTQS</sequence>
<accession>A0A4Y2GAT6</accession>
<evidence type="ECO:0000256" key="2">
    <source>
        <dbReference type="ARBA" id="ARBA00022487"/>
    </source>
</evidence>
<feature type="domain" description="Carboxylesterase type B" evidence="5">
    <location>
        <begin position="23"/>
        <end position="247"/>
    </location>
</feature>
<evidence type="ECO:0000313" key="6">
    <source>
        <dbReference type="EMBL" id="GBM49084.1"/>
    </source>
</evidence>
<comment type="similarity">
    <text evidence="1">Belongs to the type-B carboxylesterase/lipase family.</text>
</comment>
<gene>
    <name evidence="6" type="primary">ACES_24</name>
    <name evidence="6" type="ORF">AVEN_266441_1</name>
</gene>
<keyword evidence="3" id="KW-0378">Hydrolase</keyword>
<organism evidence="6 7">
    <name type="scientific">Araneus ventricosus</name>
    <name type="common">Orbweaver spider</name>
    <name type="synonym">Epeira ventricosa</name>
    <dbReference type="NCBI Taxonomy" id="182803"/>
    <lineage>
        <taxon>Eukaryota</taxon>
        <taxon>Metazoa</taxon>
        <taxon>Ecdysozoa</taxon>
        <taxon>Arthropoda</taxon>
        <taxon>Chelicerata</taxon>
        <taxon>Arachnida</taxon>
        <taxon>Araneae</taxon>
        <taxon>Araneomorphae</taxon>
        <taxon>Entelegynae</taxon>
        <taxon>Araneoidea</taxon>
        <taxon>Araneidae</taxon>
        <taxon>Araneus</taxon>
    </lineage>
</organism>
<dbReference type="SUPFAM" id="SSF53474">
    <property type="entry name" value="alpha/beta-Hydrolases"/>
    <property type="match status" value="1"/>
</dbReference>
<reference evidence="6 7" key="1">
    <citation type="journal article" date="2019" name="Sci. Rep.">
        <title>Orb-weaving spider Araneus ventricosus genome elucidates the spidroin gene catalogue.</title>
        <authorList>
            <person name="Kono N."/>
            <person name="Nakamura H."/>
            <person name="Ohtoshi R."/>
            <person name="Moran D.A.P."/>
            <person name="Shinohara A."/>
            <person name="Yoshida Y."/>
            <person name="Fujiwara M."/>
            <person name="Mori M."/>
            <person name="Tomita M."/>
            <person name="Arakawa K."/>
        </authorList>
    </citation>
    <scope>NUCLEOTIDE SEQUENCE [LARGE SCALE GENOMIC DNA]</scope>
</reference>
<keyword evidence="4" id="KW-0325">Glycoprotein</keyword>
<dbReference type="GO" id="GO:0003990">
    <property type="term" value="F:acetylcholinesterase activity"/>
    <property type="evidence" value="ECO:0007669"/>
    <property type="project" value="TreeGrafter"/>
</dbReference>
<proteinExistence type="inferred from homology"/>
<evidence type="ECO:0000259" key="5">
    <source>
        <dbReference type="Pfam" id="PF00135"/>
    </source>
</evidence>
<dbReference type="EMBL" id="BGPR01001239">
    <property type="protein sequence ID" value="GBM49084.1"/>
    <property type="molecule type" value="Genomic_DNA"/>
</dbReference>
<evidence type="ECO:0000313" key="7">
    <source>
        <dbReference type="Proteomes" id="UP000499080"/>
    </source>
</evidence>
<keyword evidence="7" id="KW-1185">Reference proteome</keyword>
<dbReference type="OrthoDB" id="6430787at2759"/>
<dbReference type="InterPro" id="IPR002018">
    <property type="entry name" value="CarbesteraseB"/>
</dbReference>
<dbReference type="InterPro" id="IPR050654">
    <property type="entry name" value="AChE-related_enzymes"/>
</dbReference>
<dbReference type="GO" id="GO:0005886">
    <property type="term" value="C:plasma membrane"/>
    <property type="evidence" value="ECO:0007669"/>
    <property type="project" value="TreeGrafter"/>
</dbReference>
<dbReference type="Pfam" id="PF00135">
    <property type="entry name" value="COesterase"/>
    <property type="match status" value="1"/>
</dbReference>
<dbReference type="GO" id="GO:0006581">
    <property type="term" value="P:acetylcholine catabolic process"/>
    <property type="evidence" value="ECO:0007669"/>
    <property type="project" value="TreeGrafter"/>
</dbReference>
<dbReference type="PANTHER" id="PTHR43918">
    <property type="entry name" value="ACETYLCHOLINESTERASE"/>
    <property type="match status" value="1"/>
</dbReference>